<dbReference type="InterPro" id="IPR011737">
    <property type="entry name" value="CHP02206_TP0381"/>
</dbReference>
<feature type="transmembrane region" description="Helical" evidence="1">
    <location>
        <begin position="163"/>
        <end position="183"/>
    </location>
</feature>
<feature type="transmembrane region" description="Helical" evidence="1">
    <location>
        <begin position="134"/>
        <end position="156"/>
    </location>
</feature>
<evidence type="ECO:0000313" key="3">
    <source>
        <dbReference type="Proteomes" id="UP000094580"/>
    </source>
</evidence>
<keyword evidence="3" id="KW-1185">Reference proteome</keyword>
<dbReference type="EMBL" id="MDKC01000035">
    <property type="protein sequence ID" value="ODG90120.1"/>
    <property type="molecule type" value="Genomic_DNA"/>
</dbReference>
<dbReference type="RefSeq" id="WP_069035019.1">
    <property type="nucleotide sequence ID" value="NZ_MDKC01000035.1"/>
</dbReference>
<evidence type="ECO:0008006" key="4">
    <source>
        <dbReference type="Google" id="ProtNLM"/>
    </source>
</evidence>
<evidence type="ECO:0000256" key="1">
    <source>
        <dbReference type="SAM" id="Phobius"/>
    </source>
</evidence>
<evidence type="ECO:0000313" key="2">
    <source>
        <dbReference type="EMBL" id="ODG90120.1"/>
    </source>
</evidence>
<comment type="caution">
    <text evidence="2">The sequence shown here is derived from an EMBL/GenBank/DDBJ whole genome shotgun (WGS) entry which is preliminary data.</text>
</comment>
<dbReference type="Proteomes" id="UP000094580">
    <property type="component" value="Unassembled WGS sequence"/>
</dbReference>
<gene>
    <name evidence="2" type="ORF">BED47_12325</name>
</gene>
<keyword evidence="1" id="KW-0812">Transmembrane</keyword>
<dbReference type="Pfam" id="PF14808">
    <property type="entry name" value="TMEM164"/>
    <property type="match status" value="1"/>
</dbReference>
<keyword evidence="1" id="KW-0472">Membrane</keyword>
<feature type="transmembrane region" description="Helical" evidence="1">
    <location>
        <begin position="212"/>
        <end position="234"/>
    </location>
</feature>
<proteinExistence type="predicted"/>
<keyword evidence="1" id="KW-1133">Transmembrane helix</keyword>
<dbReference type="NCBIfam" id="TIGR02206">
    <property type="entry name" value="intg_mem_TP0381"/>
    <property type="match status" value="1"/>
</dbReference>
<feature type="transmembrane region" description="Helical" evidence="1">
    <location>
        <begin position="105"/>
        <end position="122"/>
    </location>
</feature>
<protein>
    <recommendedName>
        <fullName evidence="4">TIGR02206 family membrane protein</fullName>
    </recommendedName>
</protein>
<organism evidence="2 3">
    <name type="scientific">Gottfriedia luciferensis</name>
    <dbReference type="NCBI Taxonomy" id="178774"/>
    <lineage>
        <taxon>Bacteria</taxon>
        <taxon>Bacillati</taxon>
        <taxon>Bacillota</taxon>
        <taxon>Bacilli</taxon>
        <taxon>Bacillales</taxon>
        <taxon>Bacillaceae</taxon>
        <taxon>Gottfriedia</taxon>
    </lineage>
</organism>
<accession>A0ABX2ZK76</accession>
<feature type="transmembrane region" description="Helical" evidence="1">
    <location>
        <begin position="82"/>
        <end position="100"/>
    </location>
</feature>
<name>A0ABX2ZK76_9BACI</name>
<feature type="transmembrane region" description="Helical" evidence="1">
    <location>
        <begin position="50"/>
        <end position="70"/>
    </location>
</feature>
<feature type="transmembrane region" description="Helical" evidence="1">
    <location>
        <begin position="14"/>
        <end position="38"/>
    </location>
</feature>
<reference evidence="2 3" key="1">
    <citation type="submission" date="2016-07" db="EMBL/GenBank/DDBJ databases">
        <authorList>
            <person name="Townsley L."/>
            <person name="Shank E.A."/>
        </authorList>
    </citation>
    <scope>NUCLEOTIDE SEQUENCE [LARGE SCALE GENOMIC DNA]</scope>
    <source>
        <strain evidence="2 3">CH01</strain>
    </source>
</reference>
<sequence>MERFFQFHSKLGPFHLFSLDHLITIGIILILSVLLFVFRKQIQDSGKKRLFRFSLAFLLLASEIFFHMWLVYENAWSLKTGLPLELSDITVILGIIMLLTNSYRVFQFMYFAGLASSIQAILTPDLGHYSFPHFRYFEFFVSHGGVVLACLILLVASKYRPTIPSMWVTVLIVNLYAACVFFINKSLKTNFMYLMKKPENTSLLDYLGPWPWYLLSAELVMIVSFYILYSPFWLKRKMQRN</sequence>